<evidence type="ECO:0000313" key="4">
    <source>
        <dbReference type="EMBL" id="KAG8461623.1"/>
    </source>
</evidence>
<dbReference type="PANTHER" id="PTHR35551">
    <property type="match status" value="1"/>
</dbReference>
<feature type="signal peptide" evidence="3">
    <location>
        <begin position="1"/>
        <end position="17"/>
    </location>
</feature>
<dbReference type="PANTHER" id="PTHR35551:SF1">
    <property type="entry name" value="ACCLIMATION OF PHOTOSYNTHESIS TO ENVIRONMENT"/>
    <property type="match status" value="1"/>
</dbReference>
<gene>
    <name evidence="4" type="ORF">KFE25_001227</name>
</gene>
<dbReference type="EMBL" id="JAGTXO010000025">
    <property type="protein sequence ID" value="KAG8461623.1"/>
    <property type="molecule type" value="Genomic_DNA"/>
</dbReference>
<feature type="transmembrane region" description="Helical" evidence="2">
    <location>
        <begin position="65"/>
        <end position="84"/>
    </location>
</feature>
<evidence type="ECO:0008006" key="6">
    <source>
        <dbReference type="Google" id="ProtNLM"/>
    </source>
</evidence>
<dbReference type="OMA" id="QRWFYVP"/>
<feature type="region of interest" description="Disordered" evidence="1">
    <location>
        <begin position="245"/>
        <end position="272"/>
    </location>
</feature>
<keyword evidence="2" id="KW-0812">Transmembrane</keyword>
<dbReference type="OrthoDB" id="1882189at2759"/>
<dbReference type="Proteomes" id="UP000751190">
    <property type="component" value="Unassembled WGS sequence"/>
</dbReference>
<dbReference type="Pfam" id="PF11016">
    <property type="entry name" value="DUF2854"/>
    <property type="match status" value="1"/>
</dbReference>
<keyword evidence="3" id="KW-0732">Signal</keyword>
<accession>A0A8J5XD94</accession>
<evidence type="ECO:0000256" key="3">
    <source>
        <dbReference type="SAM" id="SignalP"/>
    </source>
</evidence>
<feature type="transmembrane region" description="Helical" evidence="2">
    <location>
        <begin position="96"/>
        <end position="115"/>
    </location>
</feature>
<proteinExistence type="predicted"/>
<keyword evidence="2" id="KW-0472">Membrane</keyword>
<protein>
    <recommendedName>
        <fullName evidence="6">Thylakoid membrane protein</fullName>
    </recommendedName>
</protein>
<sequence length="272" mass="28896">MAAKLLIVALIAPSALAFAPAHVAARALRAPASSPSFRKAGSALVQMQSTPAQEVKDVPFEVRGFSYSTVVLGAATAITFYSFFQFFLNDGEASSSLGFVYGFPGLLLGAALKYAEVPPVPVEGTAATEAARQALANANLKKIHSDVTRFRYADAHLEDALTALGLRPRGEGPPELLKVVESVMPDGAYSMELVFGSNATPYNAWTRNAHRYANFFGPNVRAVVTKLSAERREVSLALVTTKPGESTLPVEKQPDGTTLPIELDGTVANRAD</sequence>
<evidence type="ECO:0000313" key="5">
    <source>
        <dbReference type="Proteomes" id="UP000751190"/>
    </source>
</evidence>
<comment type="caution">
    <text evidence="4">The sequence shown here is derived from an EMBL/GenBank/DDBJ whole genome shotgun (WGS) entry which is preliminary data.</text>
</comment>
<feature type="chain" id="PRO_5035148106" description="Thylakoid membrane protein" evidence="3">
    <location>
        <begin position="18"/>
        <end position="272"/>
    </location>
</feature>
<keyword evidence="5" id="KW-1185">Reference proteome</keyword>
<evidence type="ECO:0000256" key="1">
    <source>
        <dbReference type="SAM" id="MobiDB-lite"/>
    </source>
</evidence>
<organism evidence="4 5">
    <name type="scientific">Diacronema lutheri</name>
    <name type="common">Unicellular marine alga</name>
    <name type="synonym">Monochrysis lutheri</name>
    <dbReference type="NCBI Taxonomy" id="2081491"/>
    <lineage>
        <taxon>Eukaryota</taxon>
        <taxon>Haptista</taxon>
        <taxon>Haptophyta</taxon>
        <taxon>Pavlovophyceae</taxon>
        <taxon>Pavlovales</taxon>
        <taxon>Pavlovaceae</taxon>
        <taxon>Diacronema</taxon>
    </lineage>
</organism>
<evidence type="ECO:0000256" key="2">
    <source>
        <dbReference type="SAM" id="Phobius"/>
    </source>
</evidence>
<name>A0A8J5XD94_DIALT</name>
<reference evidence="4" key="1">
    <citation type="submission" date="2021-05" db="EMBL/GenBank/DDBJ databases">
        <title>The genome of the haptophyte Pavlova lutheri (Diacronema luteri, Pavlovales) - a model for lipid biosynthesis in eukaryotic algae.</title>
        <authorList>
            <person name="Hulatt C.J."/>
            <person name="Posewitz M.C."/>
        </authorList>
    </citation>
    <scope>NUCLEOTIDE SEQUENCE</scope>
    <source>
        <strain evidence="4">NIVA-4/92</strain>
    </source>
</reference>
<dbReference type="InterPro" id="IPR021275">
    <property type="entry name" value="DUF2854"/>
</dbReference>
<keyword evidence="2" id="KW-1133">Transmembrane helix</keyword>
<dbReference type="AlphaFoldDB" id="A0A8J5XD94"/>